<comment type="caution">
    <text evidence="1">The sequence shown here is derived from an EMBL/GenBank/DDBJ whole genome shotgun (WGS) entry which is preliminary data.</text>
</comment>
<organism evidence="1 2">
    <name type="scientific">Trichoderma arundinaceum</name>
    <dbReference type="NCBI Taxonomy" id="490622"/>
    <lineage>
        <taxon>Eukaryota</taxon>
        <taxon>Fungi</taxon>
        <taxon>Dikarya</taxon>
        <taxon>Ascomycota</taxon>
        <taxon>Pezizomycotina</taxon>
        <taxon>Sordariomycetes</taxon>
        <taxon>Hypocreomycetidae</taxon>
        <taxon>Hypocreales</taxon>
        <taxon>Hypocreaceae</taxon>
        <taxon>Trichoderma</taxon>
    </lineage>
</organism>
<dbReference type="OrthoDB" id="4875013at2759"/>
<dbReference type="Proteomes" id="UP000266272">
    <property type="component" value="Unassembled WGS sequence"/>
</dbReference>
<evidence type="ECO:0000313" key="1">
    <source>
        <dbReference type="EMBL" id="RFU73483.1"/>
    </source>
</evidence>
<evidence type="ECO:0000313" key="2">
    <source>
        <dbReference type="Proteomes" id="UP000266272"/>
    </source>
</evidence>
<proteinExistence type="predicted"/>
<gene>
    <name evidence="1" type="ORF">TARUN_8768</name>
</gene>
<sequence length="270" mass="31268">MKVEEAEGMVMPLARIPSAENIATKILPPVNPKWSPQDAICAKLFGPWDNLPCYDHINEVALLRELDNAIIAFEAHIHHSDIGFRAWRERHKRAMENGLAELPGFPCLQTVREGERIWHDDVWEQRYYYLVHQRQKIIMGRLSRLLALPRFAREDFFGGRPAPARMILNRRGKGRYTRPLALRCDWWRSVDYLLERAAERWKMKDSTLKARFWMDERATGVKTQAPEWDATVKDEHQVELSIRKENIEPLEETVGPAANLVAGALCLAHG</sequence>
<accession>A0A395NCM7</accession>
<name>A0A395NCM7_TRIAR</name>
<protein>
    <submittedName>
        <fullName evidence="1">Annexin a7</fullName>
    </submittedName>
</protein>
<reference evidence="1 2" key="1">
    <citation type="journal article" date="2018" name="PLoS Pathog.">
        <title>Evolution of structural diversity of trichothecenes, a family of toxins produced by plant pathogenic and entomopathogenic fungi.</title>
        <authorList>
            <person name="Proctor R.H."/>
            <person name="McCormick S.P."/>
            <person name="Kim H.S."/>
            <person name="Cardoza R.E."/>
            <person name="Stanley A.M."/>
            <person name="Lindo L."/>
            <person name="Kelly A."/>
            <person name="Brown D.W."/>
            <person name="Lee T."/>
            <person name="Vaughan M.M."/>
            <person name="Alexander N.J."/>
            <person name="Busman M."/>
            <person name="Gutierrez S."/>
        </authorList>
    </citation>
    <scope>NUCLEOTIDE SEQUENCE [LARGE SCALE GENOMIC DNA]</scope>
    <source>
        <strain evidence="1 2">IBT 40837</strain>
    </source>
</reference>
<dbReference type="AlphaFoldDB" id="A0A395NCM7"/>
<keyword evidence="2" id="KW-1185">Reference proteome</keyword>
<dbReference type="EMBL" id="PXOA01000644">
    <property type="protein sequence ID" value="RFU73483.1"/>
    <property type="molecule type" value="Genomic_DNA"/>
</dbReference>